<keyword evidence="4" id="KW-0804">Transcription</keyword>
<dbReference type="Gene3D" id="1.10.1740.10">
    <property type="match status" value="1"/>
</dbReference>
<dbReference type="GO" id="GO:0003677">
    <property type="term" value="F:DNA binding"/>
    <property type="evidence" value="ECO:0007669"/>
    <property type="project" value="InterPro"/>
</dbReference>
<dbReference type="InterPro" id="IPR013249">
    <property type="entry name" value="RNA_pol_sigma70_r4_t2"/>
</dbReference>
<protein>
    <submittedName>
        <fullName evidence="7">RNA polymerase sigma factor</fullName>
    </submittedName>
</protein>
<dbReference type="InterPro" id="IPR036388">
    <property type="entry name" value="WH-like_DNA-bd_sf"/>
</dbReference>
<evidence type="ECO:0000256" key="4">
    <source>
        <dbReference type="ARBA" id="ARBA00023163"/>
    </source>
</evidence>
<dbReference type="PANTHER" id="PTHR43133">
    <property type="entry name" value="RNA POLYMERASE ECF-TYPE SIGMA FACTO"/>
    <property type="match status" value="1"/>
</dbReference>
<dbReference type="InterPro" id="IPR013324">
    <property type="entry name" value="RNA_pol_sigma_r3/r4-like"/>
</dbReference>
<sequence length="456" mass="49950">MSDSFWEAAYRQNIAKMIGVCCRYTQNRQIAEDLAHDAFLVAIDKAASFENKGPFEAWLRRIVVNVALQHLREQRRQEKWELVHAYGSVADEIPEENPGNNDGSFSEAELLEVIANLPEHHRLVFNLYVIDHFTHAQIAASLGISEGTSKSHLARARKKLRELLADKLKNDTKRKQAMGWLMLSCGIRPVDSMFAEKLNSLAIPPRKKLQPGTSGAGTVVPILKTSGITYATYVKTGVITVAAAVFLTGGPGTVVDTGRQDVPSLKYQVSDSTNSKFSGPIPATISENSIIVEKTKKSEPMKNLSTLAGIVITSLAVDSAGLSTNLPNTFENHRPIISPVMKTKPANVEPVAKRIPASVSGSFYASKLLWSADGKLYFFGDHVNVDVGTNKFTGSGKFSLLDQVHYLIVDGASVEQNQMIKLQEKKYNLVMLDGPDGVRKYGEHAKSGVLEITLAE</sequence>
<dbReference type="Pfam" id="PF04542">
    <property type="entry name" value="Sigma70_r2"/>
    <property type="match status" value="1"/>
</dbReference>
<dbReference type="CDD" id="cd06171">
    <property type="entry name" value="Sigma70_r4"/>
    <property type="match status" value="1"/>
</dbReference>
<dbReference type="InterPro" id="IPR014284">
    <property type="entry name" value="RNA_pol_sigma-70_dom"/>
</dbReference>
<keyword evidence="3" id="KW-0731">Sigma factor</keyword>
<dbReference type="SUPFAM" id="SSF88946">
    <property type="entry name" value="Sigma2 domain of RNA polymerase sigma factors"/>
    <property type="match status" value="1"/>
</dbReference>
<dbReference type="SUPFAM" id="SSF88659">
    <property type="entry name" value="Sigma3 and sigma4 domains of RNA polymerase sigma factors"/>
    <property type="match status" value="1"/>
</dbReference>
<dbReference type="PANTHER" id="PTHR43133:SF46">
    <property type="entry name" value="RNA POLYMERASE SIGMA-70 FACTOR ECF SUBFAMILY"/>
    <property type="match status" value="1"/>
</dbReference>
<dbReference type="InterPro" id="IPR007627">
    <property type="entry name" value="RNA_pol_sigma70_r2"/>
</dbReference>
<dbReference type="GO" id="GO:0006352">
    <property type="term" value="P:DNA-templated transcription initiation"/>
    <property type="evidence" value="ECO:0007669"/>
    <property type="project" value="InterPro"/>
</dbReference>
<dbReference type="InterPro" id="IPR039425">
    <property type="entry name" value="RNA_pol_sigma-70-like"/>
</dbReference>
<evidence type="ECO:0000313" key="7">
    <source>
        <dbReference type="EMBL" id="XCH23469.1"/>
    </source>
</evidence>
<keyword evidence="2" id="KW-0805">Transcription regulation</keyword>
<evidence type="ECO:0000259" key="5">
    <source>
        <dbReference type="Pfam" id="PF04542"/>
    </source>
</evidence>
<dbReference type="NCBIfam" id="TIGR02937">
    <property type="entry name" value="sigma70-ECF"/>
    <property type="match status" value="1"/>
</dbReference>
<proteinExistence type="inferred from homology"/>
<reference evidence="7" key="1">
    <citation type="submission" date="2024-06" db="EMBL/GenBank/DDBJ databases">
        <title>Sequencing and assembly of the genome of Dyadobacter sp. strain 676, a symbiont of Cyamopsis tetragonoloba.</title>
        <authorList>
            <person name="Guro P."/>
            <person name="Sazanova A."/>
            <person name="Kuznetsova I."/>
            <person name="Belimov A."/>
            <person name="Safronova V."/>
        </authorList>
    </citation>
    <scope>NUCLEOTIDE SEQUENCE</scope>
    <source>
        <strain evidence="7">676</strain>
    </source>
</reference>
<dbReference type="RefSeq" id="WP_353718794.1">
    <property type="nucleotide sequence ID" value="NZ_CP159289.1"/>
</dbReference>
<dbReference type="InterPro" id="IPR013325">
    <property type="entry name" value="RNA_pol_sigma_r2"/>
</dbReference>
<dbReference type="AlphaFoldDB" id="A0AAU8FIA3"/>
<dbReference type="EMBL" id="CP159289">
    <property type="protein sequence ID" value="XCH23469.1"/>
    <property type="molecule type" value="Genomic_DNA"/>
</dbReference>
<gene>
    <name evidence="7" type="ORF">ABV298_24645</name>
</gene>
<dbReference type="GO" id="GO:0016987">
    <property type="term" value="F:sigma factor activity"/>
    <property type="evidence" value="ECO:0007669"/>
    <property type="project" value="UniProtKB-KW"/>
</dbReference>
<name>A0AAU8FIA3_9BACT</name>
<evidence type="ECO:0000259" key="6">
    <source>
        <dbReference type="Pfam" id="PF08281"/>
    </source>
</evidence>
<feature type="domain" description="RNA polymerase sigma-70 region 2" evidence="5">
    <location>
        <begin position="10"/>
        <end position="76"/>
    </location>
</feature>
<accession>A0AAU8FIA3</accession>
<feature type="domain" description="RNA polymerase sigma factor 70 region 4 type 2" evidence="6">
    <location>
        <begin position="109"/>
        <end position="160"/>
    </location>
</feature>
<evidence type="ECO:0000256" key="2">
    <source>
        <dbReference type="ARBA" id="ARBA00023015"/>
    </source>
</evidence>
<comment type="similarity">
    <text evidence="1">Belongs to the sigma-70 factor family. ECF subfamily.</text>
</comment>
<dbReference type="Pfam" id="PF08281">
    <property type="entry name" value="Sigma70_r4_2"/>
    <property type="match status" value="1"/>
</dbReference>
<evidence type="ECO:0000256" key="3">
    <source>
        <dbReference type="ARBA" id="ARBA00023082"/>
    </source>
</evidence>
<dbReference type="Gene3D" id="1.10.10.10">
    <property type="entry name" value="Winged helix-like DNA-binding domain superfamily/Winged helix DNA-binding domain"/>
    <property type="match status" value="1"/>
</dbReference>
<evidence type="ECO:0000256" key="1">
    <source>
        <dbReference type="ARBA" id="ARBA00010641"/>
    </source>
</evidence>
<organism evidence="7">
    <name type="scientific">Dyadobacter sp. 676</name>
    <dbReference type="NCBI Taxonomy" id="3088362"/>
    <lineage>
        <taxon>Bacteria</taxon>
        <taxon>Pseudomonadati</taxon>
        <taxon>Bacteroidota</taxon>
        <taxon>Cytophagia</taxon>
        <taxon>Cytophagales</taxon>
        <taxon>Spirosomataceae</taxon>
        <taxon>Dyadobacter</taxon>
    </lineage>
</organism>